<evidence type="ECO:0008006" key="4">
    <source>
        <dbReference type="Google" id="ProtNLM"/>
    </source>
</evidence>
<name>A0A4U0XM30_9PEZI</name>
<sequence>MKLSNLPSRLVLLSLGAIVYAQNSSSTFCSTLAERHIINLTQAGEAIAAAQQQASRIRVSASIAVTDPAGFLVAFARNDNARLLSVDVSQRKARTVSLFAGALTTAALYNLTQPGAALFGITETNGGLVALGGGVPVFRDGFFIGAIGVSGGSSDQDVTIATADTWASSKSEIERFYVKDFARAEEAGLQVFVKTLEIGDSDVIGVTSGKIKDKVAAAEGRVEVTYVLRREDLKMVEHILHSIERMED</sequence>
<gene>
    <name evidence="2" type="ORF">B0A49_02825</name>
</gene>
<evidence type="ECO:0000256" key="1">
    <source>
        <dbReference type="SAM" id="SignalP"/>
    </source>
</evidence>
<evidence type="ECO:0000313" key="2">
    <source>
        <dbReference type="EMBL" id="TKA77571.1"/>
    </source>
</evidence>
<dbReference type="STRING" id="331657.A0A4U0XM30"/>
<organism evidence="2 3">
    <name type="scientific">Cryomyces minteri</name>
    <dbReference type="NCBI Taxonomy" id="331657"/>
    <lineage>
        <taxon>Eukaryota</taxon>
        <taxon>Fungi</taxon>
        <taxon>Dikarya</taxon>
        <taxon>Ascomycota</taxon>
        <taxon>Pezizomycotina</taxon>
        <taxon>Dothideomycetes</taxon>
        <taxon>Dothideomycetes incertae sedis</taxon>
        <taxon>Cryomyces</taxon>
    </lineage>
</organism>
<comment type="caution">
    <text evidence="2">The sequence shown here is derived from an EMBL/GenBank/DDBJ whole genome shotgun (WGS) entry which is preliminary data.</text>
</comment>
<feature type="signal peptide" evidence="1">
    <location>
        <begin position="1"/>
        <end position="21"/>
    </location>
</feature>
<dbReference type="Gene3D" id="3.30.450.150">
    <property type="entry name" value="Haem-degrading domain"/>
    <property type="match status" value="1"/>
</dbReference>
<dbReference type="Proteomes" id="UP000308768">
    <property type="component" value="Unassembled WGS sequence"/>
</dbReference>
<feature type="chain" id="PRO_5020502918" description="DUF336-domain-containing protein" evidence="1">
    <location>
        <begin position="22"/>
        <end position="248"/>
    </location>
</feature>
<dbReference type="InterPro" id="IPR038084">
    <property type="entry name" value="PduO/GlcC-like_sf"/>
</dbReference>
<keyword evidence="1" id="KW-0732">Signal</keyword>
<dbReference type="InterPro" id="IPR005624">
    <property type="entry name" value="PduO/GlcC-like"/>
</dbReference>
<dbReference type="SUPFAM" id="SSF143744">
    <property type="entry name" value="GlcG-like"/>
    <property type="match status" value="1"/>
</dbReference>
<accession>A0A4U0XM30</accession>
<dbReference type="AlphaFoldDB" id="A0A4U0XM30"/>
<protein>
    <recommendedName>
        <fullName evidence="4">DUF336-domain-containing protein</fullName>
    </recommendedName>
</protein>
<proteinExistence type="predicted"/>
<dbReference type="PANTHER" id="PTHR34309">
    <property type="entry name" value="SLR1406 PROTEIN"/>
    <property type="match status" value="1"/>
</dbReference>
<dbReference type="InterPro" id="IPR052517">
    <property type="entry name" value="GlcG_carb_metab_protein"/>
</dbReference>
<reference evidence="2 3" key="1">
    <citation type="submission" date="2017-03" db="EMBL/GenBank/DDBJ databases">
        <title>Genomes of endolithic fungi from Antarctica.</title>
        <authorList>
            <person name="Coleine C."/>
            <person name="Masonjones S."/>
            <person name="Stajich J.E."/>
        </authorList>
    </citation>
    <scope>NUCLEOTIDE SEQUENCE [LARGE SCALE GENOMIC DNA]</scope>
    <source>
        <strain evidence="2 3">CCFEE 5187</strain>
    </source>
</reference>
<dbReference type="EMBL" id="NAJN01000182">
    <property type="protein sequence ID" value="TKA77571.1"/>
    <property type="molecule type" value="Genomic_DNA"/>
</dbReference>
<dbReference type="Pfam" id="PF03928">
    <property type="entry name" value="HbpS-like"/>
    <property type="match status" value="1"/>
</dbReference>
<dbReference type="PANTHER" id="PTHR34309:SF1">
    <property type="entry name" value="PROTEIN GLCG"/>
    <property type="match status" value="1"/>
</dbReference>
<keyword evidence="3" id="KW-1185">Reference proteome</keyword>
<dbReference type="OrthoDB" id="5075159at2759"/>
<evidence type="ECO:0000313" key="3">
    <source>
        <dbReference type="Proteomes" id="UP000308768"/>
    </source>
</evidence>